<evidence type="ECO:0000256" key="1">
    <source>
        <dbReference type="ARBA" id="ARBA00013260"/>
    </source>
</evidence>
<evidence type="ECO:0000313" key="10">
    <source>
        <dbReference type="EMBL" id="OHA67000.1"/>
    </source>
</evidence>
<dbReference type="EMBL" id="MHTX01000047">
    <property type="protein sequence ID" value="OHA67000.1"/>
    <property type="molecule type" value="Genomic_DNA"/>
</dbReference>
<evidence type="ECO:0000256" key="5">
    <source>
        <dbReference type="ARBA" id="ARBA00038063"/>
    </source>
</evidence>
<dbReference type="PROSITE" id="PS01195">
    <property type="entry name" value="PEPT_TRNA_HYDROL_1"/>
    <property type="match status" value="1"/>
</dbReference>
<comment type="function">
    <text evidence="7">Hydrolyzes ribosome-free peptidyl-tRNAs (with 1 or more amino acids incorporated), which drop off the ribosome during protein synthesis, or as a result of ribosome stalling.</text>
</comment>
<accession>A0A1G2R2D5</accession>
<gene>
    <name evidence="7" type="primary">pth</name>
    <name evidence="10" type="ORF">A3D59_01580</name>
</gene>
<evidence type="ECO:0000256" key="6">
    <source>
        <dbReference type="ARBA" id="ARBA00050038"/>
    </source>
</evidence>
<dbReference type="CDD" id="cd00462">
    <property type="entry name" value="PTH"/>
    <property type="match status" value="1"/>
</dbReference>
<dbReference type="GO" id="GO:0006515">
    <property type="term" value="P:protein quality control for misfolded or incompletely synthesized proteins"/>
    <property type="evidence" value="ECO:0007669"/>
    <property type="project" value="UniProtKB-UniRule"/>
</dbReference>
<comment type="function">
    <text evidence="7">Catalyzes the release of premature peptidyl moieties from peptidyl-tRNA molecules trapped in stalled 50S ribosomal subunits, and thus maintains levels of free tRNAs and 50S ribosomes.</text>
</comment>
<comment type="caution">
    <text evidence="10">The sequence shown here is derived from an EMBL/GenBank/DDBJ whole genome shotgun (WGS) entry which is preliminary data.</text>
</comment>
<feature type="binding site" evidence="7">
    <location>
        <position position="66"/>
    </location>
    <ligand>
        <name>tRNA</name>
        <dbReference type="ChEBI" id="CHEBI:17843"/>
    </ligand>
</feature>
<organism evidence="10 11">
    <name type="scientific">Candidatus Wildermuthbacteria bacterium RIFCSPHIGHO2_02_FULL_47_17</name>
    <dbReference type="NCBI Taxonomy" id="1802452"/>
    <lineage>
        <taxon>Bacteria</taxon>
        <taxon>Candidatus Wildermuthiibacteriota</taxon>
    </lineage>
</organism>
<dbReference type="PANTHER" id="PTHR17224:SF1">
    <property type="entry name" value="PEPTIDYL-TRNA HYDROLASE"/>
    <property type="match status" value="1"/>
</dbReference>
<dbReference type="SUPFAM" id="SSF53178">
    <property type="entry name" value="Peptidyl-tRNA hydrolase-like"/>
    <property type="match status" value="1"/>
</dbReference>
<dbReference type="HAMAP" id="MF_00083">
    <property type="entry name" value="Pept_tRNA_hydro_bact"/>
    <property type="match status" value="1"/>
</dbReference>
<feature type="active site" description="Proton acceptor" evidence="7">
    <location>
        <position position="19"/>
    </location>
</feature>
<feature type="binding site" evidence="7">
    <location>
        <position position="14"/>
    </location>
    <ligand>
        <name>tRNA</name>
        <dbReference type="ChEBI" id="CHEBI:17843"/>
    </ligand>
</feature>
<dbReference type="Gene3D" id="3.40.50.1470">
    <property type="entry name" value="Peptidyl-tRNA hydrolase"/>
    <property type="match status" value="1"/>
</dbReference>
<keyword evidence="3 7" id="KW-0378">Hydrolase</keyword>
<comment type="caution">
    <text evidence="7">Lacks conserved residue(s) required for the propagation of feature annotation.</text>
</comment>
<dbReference type="InterPro" id="IPR018171">
    <property type="entry name" value="Pept_tRNA_hydro_CS"/>
</dbReference>
<dbReference type="InterPro" id="IPR001328">
    <property type="entry name" value="Pept_tRNA_hydro"/>
</dbReference>
<keyword evidence="7" id="KW-0963">Cytoplasm</keyword>
<feature type="binding site" evidence="7">
    <location>
        <position position="68"/>
    </location>
    <ligand>
        <name>tRNA</name>
        <dbReference type="ChEBI" id="CHEBI:17843"/>
    </ligand>
</feature>
<dbReference type="FunFam" id="3.40.50.1470:FF:000001">
    <property type="entry name" value="Peptidyl-tRNA hydrolase"/>
    <property type="match status" value="1"/>
</dbReference>
<proteinExistence type="inferred from homology"/>
<protein>
    <recommendedName>
        <fullName evidence="6 7">Peptidyl-tRNA hydrolase</fullName>
        <shortName evidence="7">Pth</shortName>
        <ecNumber evidence="1 7">3.1.1.29</ecNumber>
    </recommendedName>
</protein>
<dbReference type="Proteomes" id="UP000179258">
    <property type="component" value="Unassembled WGS sequence"/>
</dbReference>
<dbReference type="GO" id="GO:0000049">
    <property type="term" value="F:tRNA binding"/>
    <property type="evidence" value="ECO:0007669"/>
    <property type="project" value="UniProtKB-UniRule"/>
</dbReference>
<dbReference type="AlphaFoldDB" id="A0A1G2R2D5"/>
<reference evidence="10 11" key="1">
    <citation type="journal article" date="2016" name="Nat. Commun.">
        <title>Thousands of microbial genomes shed light on interconnected biogeochemical processes in an aquifer system.</title>
        <authorList>
            <person name="Anantharaman K."/>
            <person name="Brown C.T."/>
            <person name="Hug L.A."/>
            <person name="Sharon I."/>
            <person name="Castelle C.J."/>
            <person name="Probst A.J."/>
            <person name="Thomas B.C."/>
            <person name="Singh A."/>
            <person name="Wilkins M.J."/>
            <person name="Karaoz U."/>
            <person name="Brodie E.L."/>
            <person name="Williams K.H."/>
            <person name="Hubbard S.S."/>
            <person name="Banfield J.F."/>
        </authorList>
    </citation>
    <scope>NUCLEOTIDE SEQUENCE [LARGE SCALE GENOMIC DNA]</scope>
</reference>
<sequence>MYLIVGLGNPGKKYGKTRHNAGFRTLDALQKERGFHAWRAKKVCASMLSDGTVAGEKTMLCKPQTFMNGSGSAVRRLMKTLGMGADNLIVVHDDIDLPLGKIKIVRNRGSAGHLGISSIISALGTKDFIRLRIGVKPSDGKETAAELVLENFSRPEEATLKEAIRKSLRAVELIAQKEPAKAMTEYNK</sequence>
<evidence type="ECO:0000313" key="11">
    <source>
        <dbReference type="Proteomes" id="UP000179258"/>
    </source>
</evidence>
<dbReference type="Pfam" id="PF01195">
    <property type="entry name" value="Pept_tRNA_hydro"/>
    <property type="match status" value="1"/>
</dbReference>
<comment type="similarity">
    <text evidence="5 7 9">Belongs to the PTH family.</text>
</comment>
<evidence type="ECO:0000256" key="4">
    <source>
        <dbReference type="ARBA" id="ARBA00022884"/>
    </source>
</evidence>
<evidence type="ECO:0000256" key="8">
    <source>
        <dbReference type="RuleBase" id="RU000673"/>
    </source>
</evidence>
<dbReference type="EC" id="3.1.1.29" evidence="1 7"/>
<comment type="catalytic activity">
    <reaction evidence="7 8">
        <text>an N-acyl-L-alpha-aminoacyl-tRNA + H2O = an N-acyl-L-amino acid + a tRNA + H(+)</text>
        <dbReference type="Rhea" id="RHEA:54448"/>
        <dbReference type="Rhea" id="RHEA-COMP:10123"/>
        <dbReference type="Rhea" id="RHEA-COMP:13883"/>
        <dbReference type="ChEBI" id="CHEBI:15377"/>
        <dbReference type="ChEBI" id="CHEBI:15378"/>
        <dbReference type="ChEBI" id="CHEBI:59874"/>
        <dbReference type="ChEBI" id="CHEBI:78442"/>
        <dbReference type="ChEBI" id="CHEBI:138191"/>
        <dbReference type="EC" id="3.1.1.29"/>
    </reaction>
</comment>
<evidence type="ECO:0000256" key="3">
    <source>
        <dbReference type="ARBA" id="ARBA00022801"/>
    </source>
</evidence>
<keyword evidence="2 7" id="KW-0820">tRNA-binding</keyword>
<comment type="subcellular location">
    <subcellularLocation>
        <location evidence="7">Cytoplasm</location>
    </subcellularLocation>
</comment>
<evidence type="ECO:0000256" key="9">
    <source>
        <dbReference type="RuleBase" id="RU004320"/>
    </source>
</evidence>
<feature type="site" description="Discriminates between blocked and unblocked aminoacyl-tRNA" evidence="7">
    <location>
        <position position="9"/>
    </location>
</feature>
<keyword evidence="4 7" id="KW-0694">RNA-binding</keyword>
<feature type="site" description="Stabilizes the basic form of H active site to accept a proton" evidence="7">
    <location>
        <position position="93"/>
    </location>
</feature>
<dbReference type="InterPro" id="IPR036416">
    <property type="entry name" value="Pept_tRNA_hydro_sf"/>
</dbReference>
<comment type="subunit">
    <text evidence="7">Monomer.</text>
</comment>
<dbReference type="NCBIfam" id="TIGR00447">
    <property type="entry name" value="pth"/>
    <property type="match status" value="1"/>
</dbReference>
<dbReference type="GO" id="GO:0072344">
    <property type="term" value="P:rescue of stalled ribosome"/>
    <property type="evidence" value="ECO:0007669"/>
    <property type="project" value="UniProtKB-UniRule"/>
</dbReference>
<dbReference type="GO" id="GO:0004045">
    <property type="term" value="F:peptidyl-tRNA hydrolase activity"/>
    <property type="evidence" value="ECO:0007669"/>
    <property type="project" value="UniProtKB-UniRule"/>
</dbReference>
<dbReference type="PANTHER" id="PTHR17224">
    <property type="entry name" value="PEPTIDYL-TRNA HYDROLASE"/>
    <property type="match status" value="1"/>
</dbReference>
<evidence type="ECO:0000256" key="7">
    <source>
        <dbReference type="HAMAP-Rule" id="MF_00083"/>
    </source>
</evidence>
<dbReference type="GO" id="GO:0005737">
    <property type="term" value="C:cytoplasm"/>
    <property type="evidence" value="ECO:0007669"/>
    <property type="project" value="UniProtKB-SubCell"/>
</dbReference>
<evidence type="ECO:0000256" key="2">
    <source>
        <dbReference type="ARBA" id="ARBA00022555"/>
    </source>
</evidence>
<name>A0A1G2R2D5_9BACT</name>